<dbReference type="AlphaFoldDB" id="A0AAQ3Q5R3"/>
<accession>A0AAQ3Q5R3</accession>
<evidence type="ECO:0000256" key="5">
    <source>
        <dbReference type="ARBA" id="ARBA00023242"/>
    </source>
</evidence>
<evidence type="ECO:0000256" key="6">
    <source>
        <dbReference type="RuleBase" id="RU367028"/>
    </source>
</evidence>
<evidence type="ECO:0000259" key="8">
    <source>
        <dbReference type="PROSITE" id="PS51754"/>
    </source>
</evidence>
<dbReference type="InterPro" id="IPR006458">
    <property type="entry name" value="Ovate_C"/>
</dbReference>
<dbReference type="PROSITE" id="PS51754">
    <property type="entry name" value="OVATE"/>
    <property type="match status" value="1"/>
</dbReference>
<dbReference type="NCBIfam" id="TIGR01568">
    <property type="entry name" value="A_thal_3678"/>
    <property type="match status" value="1"/>
</dbReference>
<evidence type="ECO:0000256" key="4">
    <source>
        <dbReference type="ARBA" id="ARBA00023163"/>
    </source>
</evidence>
<dbReference type="GO" id="GO:0005634">
    <property type="term" value="C:nucleus"/>
    <property type="evidence" value="ECO:0007669"/>
    <property type="project" value="UniProtKB-SubCell"/>
</dbReference>
<dbReference type="EMBL" id="CP136891">
    <property type="protein sequence ID" value="WOK98738.1"/>
    <property type="molecule type" value="Genomic_DNA"/>
</dbReference>
<dbReference type="PANTHER" id="PTHR33057:SF218">
    <property type="entry name" value="TRANSCRIPTION REPRESSOR"/>
    <property type="match status" value="1"/>
</dbReference>
<keyword evidence="3 6" id="KW-0805">Transcription regulation</keyword>
<sequence length="204" mass="23237">MERLKSSMKTLQEAIISMNPIGPICIQEARTQSFRSPADHHPYSPSDYQLLPHHFSMPSSSQSPERHDKTASSYDLFGAPLNSERFFFSPCTTKSIMEAARPEYPTTSSSSSLSSSSSSSSLCEESIMMAMSSEDPYHDFRASMEEMVAAHQLRDWHGLQELLHCYLRLNERENHRIIMLAFVDLLMHLLEQDKQIFSERGLAD</sequence>
<dbReference type="Pfam" id="PF04844">
    <property type="entry name" value="Ovate"/>
    <property type="match status" value="1"/>
</dbReference>
<keyword evidence="5 6" id="KW-0539">Nucleus</keyword>
<evidence type="ECO:0000256" key="7">
    <source>
        <dbReference type="SAM" id="MobiDB-lite"/>
    </source>
</evidence>
<dbReference type="InterPro" id="IPR038933">
    <property type="entry name" value="Ovate"/>
</dbReference>
<name>A0AAQ3Q5R3_9LILI</name>
<evidence type="ECO:0000256" key="2">
    <source>
        <dbReference type="ARBA" id="ARBA00022491"/>
    </source>
</evidence>
<evidence type="ECO:0000256" key="3">
    <source>
        <dbReference type="ARBA" id="ARBA00023015"/>
    </source>
</evidence>
<evidence type="ECO:0000313" key="9">
    <source>
        <dbReference type="EMBL" id="WOK98738.1"/>
    </source>
</evidence>
<dbReference type="PANTHER" id="PTHR33057">
    <property type="entry name" value="TRANSCRIPTION REPRESSOR OFP7-RELATED"/>
    <property type="match status" value="1"/>
</dbReference>
<dbReference type="Proteomes" id="UP001327560">
    <property type="component" value="Chromosome 2"/>
</dbReference>
<proteinExistence type="predicted"/>
<dbReference type="GO" id="GO:0045892">
    <property type="term" value="P:negative regulation of DNA-templated transcription"/>
    <property type="evidence" value="ECO:0007669"/>
    <property type="project" value="UniProtKB-UniRule"/>
</dbReference>
<keyword evidence="2 6" id="KW-0678">Repressor</keyword>
<organism evidence="9 10">
    <name type="scientific">Canna indica</name>
    <name type="common">Indian-shot</name>
    <dbReference type="NCBI Taxonomy" id="4628"/>
    <lineage>
        <taxon>Eukaryota</taxon>
        <taxon>Viridiplantae</taxon>
        <taxon>Streptophyta</taxon>
        <taxon>Embryophyta</taxon>
        <taxon>Tracheophyta</taxon>
        <taxon>Spermatophyta</taxon>
        <taxon>Magnoliopsida</taxon>
        <taxon>Liliopsida</taxon>
        <taxon>Zingiberales</taxon>
        <taxon>Cannaceae</taxon>
        <taxon>Canna</taxon>
    </lineage>
</organism>
<gene>
    <name evidence="9" type="ORF">Cni_G07450</name>
</gene>
<evidence type="ECO:0000256" key="1">
    <source>
        <dbReference type="ARBA" id="ARBA00004123"/>
    </source>
</evidence>
<feature type="region of interest" description="Disordered" evidence="7">
    <location>
        <begin position="52"/>
        <end position="71"/>
    </location>
</feature>
<reference evidence="9 10" key="1">
    <citation type="submission" date="2023-10" db="EMBL/GenBank/DDBJ databases">
        <title>Chromosome-scale genome assembly provides insights into flower coloration mechanisms of Canna indica.</title>
        <authorList>
            <person name="Li C."/>
        </authorList>
    </citation>
    <scope>NUCLEOTIDE SEQUENCE [LARGE SCALE GENOMIC DNA]</scope>
    <source>
        <tissue evidence="9">Flower</tissue>
    </source>
</reference>
<keyword evidence="10" id="KW-1185">Reference proteome</keyword>
<feature type="domain" description="OVATE" evidence="8">
    <location>
        <begin position="129"/>
        <end position="188"/>
    </location>
</feature>
<protein>
    <recommendedName>
        <fullName evidence="6">Transcription repressor</fullName>
    </recommendedName>
    <alternativeName>
        <fullName evidence="6">Ovate family protein</fullName>
    </alternativeName>
</protein>
<keyword evidence="4 6" id="KW-0804">Transcription</keyword>
<comment type="subcellular location">
    <subcellularLocation>
        <location evidence="1 6">Nucleus</location>
    </subcellularLocation>
</comment>
<evidence type="ECO:0000313" key="10">
    <source>
        <dbReference type="Proteomes" id="UP001327560"/>
    </source>
</evidence>
<comment type="function">
    <text evidence="6">Transcriptional repressor that regulates multiple aspects of plant growth and development.</text>
</comment>